<organism evidence="2 3">
    <name type="scientific">Desulfobulbus oligotrophicus</name>
    <dbReference type="NCBI Taxonomy" id="1909699"/>
    <lineage>
        <taxon>Bacteria</taxon>
        <taxon>Pseudomonadati</taxon>
        <taxon>Thermodesulfobacteriota</taxon>
        <taxon>Desulfobulbia</taxon>
        <taxon>Desulfobulbales</taxon>
        <taxon>Desulfobulbaceae</taxon>
        <taxon>Desulfobulbus</taxon>
    </lineage>
</organism>
<name>A0A7T5VE90_9BACT</name>
<evidence type="ECO:0008006" key="4">
    <source>
        <dbReference type="Google" id="ProtNLM"/>
    </source>
</evidence>
<evidence type="ECO:0000313" key="2">
    <source>
        <dbReference type="EMBL" id="QQG66283.1"/>
    </source>
</evidence>
<dbReference type="RefSeq" id="WP_199262306.1">
    <property type="nucleotide sequence ID" value="NZ_CP054140.1"/>
</dbReference>
<keyword evidence="1" id="KW-0732">Signal</keyword>
<keyword evidence="3" id="KW-1185">Reference proteome</keyword>
<evidence type="ECO:0000313" key="3">
    <source>
        <dbReference type="Proteomes" id="UP000596092"/>
    </source>
</evidence>
<dbReference type="EMBL" id="CP054140">
    <property type="protein sequence ID" value="QQG66283.1"/>
    <property type="molecule type" value="Genomic_DNA"/>
</dbReference>
<dbReference type="AlphaFoldDB" id="A0A7T5VE90"/>
<dbReference type="Proteomes" id="UP000596092">
    <property type="component" value="Chromosome"/>
</dbReference>
<dbReference type="KEGG" id="dog:HP555_10625"/>
<feature type="chain" id="PRO_5032299813" description="Periplasmic heavy metal sensor" evidence="1">
    <location>
        <begin position="31"/>
        <end position="153"/>
    </location>
</feature>
<gene>
    <name evidence="2" type="ORF">HP555_10625</name>
</gene>
<sequence>MKLNMLSKKIVAATIFTSALTLAMSQAAMAESAQPTSPGGAADAGPEKLVSRVQMHTEMQRVHDKFLDDTVTIRKELAEKKAVMRALLNAGAPDTVKASQIAAEIFDLQENLRVKAKEAGLPFPLSGMGWGPDYMSCQGSTGKGPMGRHHRFK</sequence>
<protein>
    <recommendedName>
        <fullName evidence="4">Periplasmic heavy metal sensor</fullName>
    </recommendedName>
</protein>
<dbReference type="Gene3D" id="1.20.120.1490">
    <property type="match status" value="1"/>
</dbReference>
<evidence type="ECO:0000256" key="1">
    <source>
        <dbReference type="SAM" id="SignalP"/>
    </source>
</evidence>
<accession>A0A7T5VE90</accession>
<reference evidence="2 3" key="1">
    <citation type="submission" date="2020-05" db="EMBL/GenBank/DDBJ databases">
        <title>Complete genome of Desulfobulbus oligotrophicus.</title>
        <authorList>
            <person name="Podar M."/>
        </authorList>
    </citation>
    <scope>NUCLEOTIDE SEQUENCE [LARGE SCALE GENOMIC DNA]</scope>
    <source>
        <strain evidence="2 3">Prop6</strain>
    </source>
</reference>
<feature type="signal peptide" evidence="1">
    <location>
        <begin position="1"/>
        <end position="30"/>
    </location>
</feature>
<proteinExistence type="predicted"/>